<evidence type="ECO:0000313" key="2">
    <source>
        <dbReference type="EMBL" id="GJS66223.1"/>
    </source>
</evidence>
<name>A0ABQ4XLJ5_9ASTR</name>
<reference evidence="2" key="2">
    <citation type="submission" date="2022-01" db="EMBL/GenBank/DDBJ databases">
        <authorList>
            <person name="Yamashiro T."/>
            <person name="Shiraishi A."/>
            <person name="Satake H."/>
            <person name="Nakayama K."/>
        </authorList>
    </citation>
    <scope>NUCLEOTIDE SEQUENCE</scope>
</reference>
<keyword evidence="3" id="KW-1185">Reference proteome</keyword>
<proteinExistence type="predicted"/>
<dbReference type="Proteomes" id="UP001151760">
    <property type="component" value="Unassembled WGS sequence"/>
</dbReference>
<accession>A0ABQ4XLJ5</accession>
<feature type="compositionally biased region" description="Gly residues" evidence="1">
    <location>
        <begin position="19"/>
        <end position="34"/>
    </location>
</feature>
<evidence type="ECO:0000313" key="3">
    <source>
        <dbReference type="Proteomes" id="UP001151760"/>
    </source>
</evidence>
<protein>
    <recommendedName>
        <fullName evidence="4">Reverse transcriptase domain-containing protein</fullName>
    </recommendedName>
</protein>
<evidence type="ECO:0000256" key="1">
    <source>
        <dbReference type="SAM" id="MobiDB-lite"/>
    </source>
</evidence>
<gene>
    <name evidence="2" type="ORF">Tco_0680787</name>
</gene>
<sequence length="72" mass="7706">MNGNRGVNGNRNEGVNRNGNGGGNGNGNGNGNEGGVVGLTRCALTWWNSHKRTVRVDAAYAMKWTKLMKLMT</sequence>
<comment type="caution">
    <text evidence="2">The sequence shown here is derived from an EMBL/GenBank/DDBJ whole genome shotgun (WGS) entry which is preliminary data.</text>
</comment>
<organism evidence="2 3">
    <name type="scientific">Tanacetum coccineum</name>
    <dbReference type="NCBI Taxonomy" id="301880"/>
    <lineage>
        <taxon>Eukaryota</taxon>
        <taxon>Viridiplantae</taxon>
        <taxon>Streptophyta</taxon>
        <taxon>Embryophyta</taxon>
        <taxon>Tracheophyta</taxon>
        <taxon>Spermatophyta</taxon>
        <taxon>Magnoliopsida</taxon>
        <taxon>eudicotyledons</taxon>
        <taxon>Gunneridae</taxon>
        <taxon>Pentapetalae</taxon>
        <taxon>asterids</taxon>
        <taxon>campanulids</taxon>
        <taxon>Asterales</taxon>
        <taxon>Asteraceae</taxon>
        <taxon>Asteroideae</taxon>
        <taxon>Anthemideae</taxon>
        <taxon>Anthemidinae</taxon>
        <taxon>Tanacetum</taxon>
    </lineage>
</organism>
<feature type="region of interest" description="Disordered" evidence="1">
    <location>
        <begin position="1"/>
        <end position="34"/>
    </location>
</feature>
<feature type="compositionally biased region" description="Low complexity" evidence="1">
    <location>
        <begin position="1"/>
        <end position="18"/>
    </location>
</feature>
<reference evidence="2" key="1">
    <citation type="journal article" date="2022" name="Int. J. Mol. Sci.">
        <title>Draft Genome of Tanacetum Coccineum: Genomic Comparison of Closely Related Tanacetum-Family Plants.</title>
        <authorList>
            <person name="Yamashiro T."/>
            <person name="Shiraishi A."/>
            <person name="Nakayama K."/>
            <person name="Satake H."/>
        </authorList>
    </citation>
    <scope>NUCLEOTIDE SEQUENCE</scope>
</reference>
<dbReference type="EMBL" id="BQNB010009633">
    <property type="protein sequence ID" value="GJS66223.1"/>
    <property type="molecule type" value="Genomic_DNA"/>
</dbReference>
<evidence type="ECO:0008006" key="4">
    <source>
        <dbReference type="Google" id="ProtNLM"/>
    </source>
</evidence>